<dbReference type="STRING" id="588932.DA69_02130"/>
<dbReference type="eggNOG" id="COG0251">
    <property type="taxonomic scope" value="Bacteria"/>
</dbReference>
<evidence type="ECO:0000313" key="1">
    <source>
        <dbReference type="EMBL" id="ANF53658.1"/>
    </source>
</evidence>
<evidence type="ECO:0000313" key="2">
    <source>
        <dbReference type="Proteomes" id="UP000077603"/>
    </source>
</evidence>
<dbReference type="InterPro" id="IPR006175">
    <property type="entry name" value="YjgF/YER057c/UK114"/>
</dbReference>
<dbReference type="PANTHER" id="PTHR43857">
    <property type="entry name" value="BLR7761 PROTEIN"/>
    <property type="match status" value="1"/>
</dbReference>
<protein>
    <submittedName>
        <fullName evidence="1">Enamine deaminase RidA</fullName>
    </submittedName>
</protein>
<reference evidence="1 2" key="1">
    <citation type="journal article" date="2014" name="Genome Announc.">
        <title>Genome Sequence of a Promising Hydrogen-Producing Facultative Anaerobic Bacterium, Brevundimonas naejangsanensis Strain B1.</title>
        <authorList>
            <person name="Su H."/>
            <person name="Zhang T."/>
            <person name="Bao M."/>
            <person name="Jiang Y."/>
            <person name="Wang Y."/>
            <person name="Tan T."/>
        </authorList>
    </citation>
    <scope>NUCLEOTIDE SEQUENCE [LARGE SCALE GENOMIC DNA]</scope>
    <source>
        <strain evidence="1 2">B1</strain>
    </source>
</reference>
<dbReference type="CDD" id="cd00448">
    <property type="entry name" value="YjgF_YER057c_UK114_family"/>
    <property type="match status" value="1"/>
</dbReference>
<dbReference type="AlphaFoldDB" id="A0A172Y376"/>
<gene>
    <name evidence="1" type="ORF">DA69_02130</name>
</gene>
<dbReference type="Proteomes" id="UP000077603">
    <property type="component" value="Chromosome"/>
</dbReference>
<keyword evidence="2" id="KW-1185">Reference proteome</keyword>
<dbReference type="OrthoDB" id="583118at2"/>
<organism evidence="1 2">
    <name type="scientific">Brevundimonas naejangsanensis</name>
    <dbReference type="NCBI Taxonomy" id="588932"/>
    <lineage>
        <taxon>Bacteria</taxon>
        <taxon>Pseudomonadati</taxon>
        <taxon>Pseudomonadota</taxon>
        <taxon>Alphaproteobacteria</taxon>
        <taxon>Caulobacterales</taxon>
        <taxon>Caulobacteraceae</taxon>
        <taxon>Brevundimonas</taxon>
    </lineage>
</organism>
<accession>A0A172Y376</accession>
<sequence>MATTKINPSELYDSTPFGFSHAAVQDGGRVLHLAGQVAWDADCNVVGVGDFAAQVDKALANIAAVLAHSGLGPSDVVRLRTYIVDNDMERLGAVVGALKRFYGDETPAPNTVVGVQSLALPDFLVEIEAIAQFRD</sequence>
<dbReference type="RefSeq" id="WP_025977693.1">
    <property type="nucleotide sequence ID" value="NZ_CP015614.1"/>
</dbReference>
<dbReference type="Gene3D" id="3.30.1330.40">
    <property type="entry name" value="RutC-like"/>
    <property type="match status" value="1"/>
</dbReference>
<dbReference type="InterPro" id="IPR035959">
    <property type="entry name" value="RutC-like_sf"/>
</dbReference>
<dbReference type="Pfam" id="PF01042">
    <property type="entry name" value="Ribonuc_L-PSP"/>
    <property type="match status" value="1"/>
</dbReference>
<proteinExistence type="predicted"/>
<dbReference type="KEGG" id="bne:DA69_02130"/>
<dbReference type="PANTHER" id="PTHR43857:SF1">
    <property type="entry name" value="YJGH FAMILY PROTEIN"/>
    <property type="match status" value="1"/>
</dbReference>
<dbReference type="SUPFAM" id="SSF55298">
    <property type="entry name" value="YjgF-like"/>
    <property type="match status" value="1"/>
</dbReference>
<dbReference type="EMBL" id="CP015614">
    <property type="protein sequence ID" value="ANF53658.1"/>
    <property type="molecule type" value="Genomic_DNA"/>
</dbReference>
<name>A0A172Y376_9CAUL</name>